<organism evidence="3 4">
    <name type="scientific">Manihot esculenta</name>
    <name type="common">Cassava</name>
    <name type="synonym">Jatropha manihot</name>
    <dbReference type="NCBI Taxonomy" id="3983"/>
    <lineage>
        <taxon>Eukaryota</taxon>
        <taxon>Viridiplantae</taxon>
        <taxon>Streptophyta</taxon>
        <taxon>Embryophyta</taxon>
        <taxon>Tracheophyta</taxon>
        <taxon>Spermatophyta</taxon>
        <taxon>Magnoliopsida</taxon>
        <taxon>eudicotyledons</taxon>
        <taxon>Gunneridae</taxon>
        <taxon>Pentapetalae</taxon>
        <taxon>rosids</taxon>
        <taxon>fabids</taxon>
        <taxon>Malpighiales</taxon>
        <taxon>Euphorbiaceae</taxon>
        <taxon>Crotonoideae</taxon>
        <taxon>Manihoteae</taxon>
        <taxon>Manihot</taxon>
    </lineage>
</organism>
<comment type="caution">
    <text evidence="3">The sequence shown here is derived from an EMBL/GenBank/DDBJ whole genome shotgun (WGS) entry which is preliminary data.</text>
</comment>
<feature type="signal peptide" evidence="2">
    <location>
        <begin position="1"/>
        <end position="27"/>
    </location>
</feature>
<reference evidence="4" key="1">
    <citation type="journal article" date="2016" name="Nat. Biotechnol.">
        <title>Sequencing wild and cultivated cassava and related species reveals extensive interspecific hybridization and genetic diversity.</title>
        <authorList>
            <person name="Bredeson J.V."/>
            <person name="Lyons J.B."/>
            <person name="Prochnik S.E."/>
            <person name="Wu G.A."/>
            <person name="Ha C.M."/>
            <person name="Edsinger-Gonzales E."/>
            <person name="Grimwood J."/>
            <person name="Schmutz J."/>
            <person name="Rabbi I.Y."/>
            <person name="Egesi C."/>
            <person name="Nauluvula P."/>
            <person name="Lebot V."/>
            <person name="Ndunguru J."/>
            <person name="Mkamilo G."/>
            <person name="Bart R.S."/>
            <person name="Setter T.L."/>
            <person name="Gleadow R.M."/>
            <person name="Kulakow P."/>
            <person name="Ferguson M.E."/>
            <person name="Rounsley S."/>
            <person name="Rokhsar D.S."/>
        </authorList>
    </citation>
    <scope>NUCLEOTIDE SEQUENCE [LARGE SCALE GENOMIC DNA]</scope>
    <source>
        <strain evidence="4">cv. AM560-2</strain>
    </source>
</reference>
<sequence length="99" mass="10907">MGHKGFLSVTFLLIFFMSFSFVMISFAVPSTRSLESTEQNPPAVIQAFLPQDAMELNLGEEQVVDLEEGYSNGRMDLESTDYPGTGANNHHDPKPPGRA</sequence>
<dbReference type="PANTHER" id="PTHR33474:SF28">
    <property type="entry name" value="OS01G0815400 PROTEIN"/>
    <property type="match status" value="1"/>
</dbReference>
<evidence type="ECO:0000256" key="1">
    <source>
        <dbReference type="SAM" id="MobiDB-lite"/>
    </source>
</evidence>
<dbReference type="EMBL" id="CM004395">
    <property type="protein sequence ID" value="OAY41877.1"/>
    <property type="molecule type" value="Genomic_DNA"/>
</dbReference>
<name>A0A2C9VAL3_MANES</name>
<feature type="compositionally biased region" description="Basic and acidic residues" evidence="1">
    <location>
        <begin position="89"/>
        <end position="99"/>
    </location>
</feature>
<dbReference type="Proteomes" id="UP000091857">
    <property type="component" value="Chromosome 9"/>
</dbReference>
<feature type="region of interest" description="Disordered" evidence="1">
    <location>
        <begin position="68"/>
        <end position="99"/>
    </location>
</feature>
<keyword evidence="2" id="KW-0732">Signal</keyword>
<accession>A0A2C9VAL3</accession>
<gene>
    <name evidence="3" type="ORF">MANES_09G136400v8</name>
</gene>
<feature type="chain" id="PRO_5012090188" description="Transmembrane protein" evidence="2">
    <location>
        <begin position="28"/>
        <end position="99"/>
    </location>
</feature>
<evidence type="ECO:0000256" key="2">
    <source>
        <dbReference type="SAM" id="SignalP"/>
    </source>
</evidence>
<evidence type="ECO:0000313" key="4">
    <source>
        <dbReference type="Proteomes" id="UP000091857"/>
    </source>
</evidence>
<evidence type="ECO:0008006" key="5">
    <source>
        <dbReference type="Google" id="ProtNLM"/>
    </source>
</evidence>
<dbReference type="PANTHER" id="PTHR33474">
    <property type="entry name" value="TRANSMEMBRANE PROTEIN"/>
    <property type="match status" value="1"/>
</dbReference>
<dbReference type="Gramene" id="Manes.09G136400.1.v8.1">
    <property type="protein sequence ID" value="Manes.09G136400.1.v8.1.CDS"/>
    <property type="gene ID" value="Manes.09G136400.v8.1"/>
</dbReference>
<keyword evidence="4" id="KW-1185">Reference proteome</keyword>
<protein>
    <recommendedName>
        <fullName evidence="5">Transmembrane protein</fullName>
    </recommendedName>
</protein>
<proteinExistence type="predicted"/>
<dbReference type="AlphaFoldDB" id="A0A2C9VAL3"/>
<evidence type="ECO:0000313" key="3">
    <source>
        <dbReference type="EMBL" id="OAY41877.1"/>
    </source>
</evidence>